<name>A0AAD1KNB8_9ACTN</name>
<organism evidence="4 5">
    <name type="scientific">Cutibacterium modestum</name>
    <dbReference type="NCBI Taxonomy" id="2559073"/>
    <lineage>
        <taxon>Bacteria</taxon>
        <taxon>Bacillati</taxon>
        <taxon>Actinomycetota</taxon>
        <taxon>Actinomycetes</taxon>
        <taxon>Propionibacteriales</taxon>
        <taxon>Propionibacteriaceae</taxon>
        <taxon>Cutibacterium</taxon>
    </lineage>
</organism>
<feature type="domain" description="Fe/B12 periplasmic-binding" evidence="3">
    <location>
        <begin position="132"/>
        <end position="346"/>
    </location>
</feature>
<dbReference type="PANTHER" id="PTHR30535">
    <property type="entry name" value="VITAMIN B12-BINDING PROTEIN"/>
    <property type="match status" value="1"/>
</dbReference>
<dbReference type="SUPFAM" id="SSF53807">
    <property type="entry name" value="Helical backbone' metal receptor"/>
    <property type="match status" value="1"/>
</dbReference>
<dbReference type="PROSITE" id="PS51257">
    <property type="entry name" value="PROKAR_LIPOPROTEIN"/>
    <property type="match status" value="1"/>
</dbReference>
<dbReference type="EMBL" id="AP024747">
    <property type="protein sequence ID" value="BCY24116.1"/>
    <property type="molecule type" value="Genomic_DNA"/>
</dbReference>
<dbReference type="AlphaFoldDB" id="A0AAD1KNB8"/>
<sequence>MSIPKTLPRRISALITLIVTPSIALAGCSNSNDTSASGSTPAITVSTGAGGNMSGCIPSESFNKHRDYLPDKAIFAMAKNVHISYHKSYKIMTLGRQGKPAQTLVLLQCGAPKPTLTGDLAKAQVINVPVKRVAASSTTQIPVFHALGSLNTIVGVNQLDQIYRGPARDALEARHVPSYGPGRMQIDPERIIALKPDVVLAASSEVGEFEQVQSSGIPVLKDLDYLEPTPLARAEWMKTYGVLLNMEGATRKDFNRIVKRYDEVTKKARHVINKPSVLVGQETKGQWYVPGADSYMTKFMTDAGASNVMDQAVKGMGSAPTDSEVIFKYGSKADFWLNGNYMSMTT</sequence>
<keyword evidence="2" id="KW-0732">Signal</keyword>
<feature type="signal peptide" evidence="2">
    <location>
        <begin position="1"/>
        <end position="26"/>
    </location>
</feature>
<evidence type="ECO:0000313" key="5">
    <source>
        <dbReference type="Proteomes" id="UP000825072"/>
    </source>
</evidence>
<dbReference type="PROSITE" id="PS50983">
    <property type="entry name" value="FE_B12_PBP"/>
    <property type="match status" value="1"/>
</dbReference>
<dbReference type="InterPro" id="IPR050902">
    <property type="entry name" value="ABC_Transporter_SBP"/>
</dbReference>
<proteinExistence type="inferred from homology"/>
<gene>
    <name evidence="4" type="ORF">KB1_01060</name>
</gene>
<dbReference type="Gene3D" id="3.40.50.1980">
    <property type="entry name" value="Nitrogenase molybdenum iron protein domain"/>
    <property type="match status" value="2"/>
</dbReference>
<dbReference type="Proteomes" id="UP000825072">
    <property type="component" value="Chromosome 1"/>
</dbReference>
<comment type="similarity">
    <text evidence="1">Belongs to the bacterial solute-binding protein 8 family.</text>
</comment>
<protein>
    <submittedName>
        <fullName evidence="4">ABC transporter substrate-binding protein</fullName>
    </submittedName>
</protein>
<accession>A0AAD1KNB8</accession>
<evidence type="ECO:0000259" key="3">
    <source>
        <dbReference type="PROSITE" id="PS50983"/>
    </source>
</evidence>
<dbReference type="GO" id="GO:0071281">
    <property type="term" value="P:cellular response to iron ion"/>
    <property type="evidence" value="ECO:0007669"/>
    <property type="project" value="TreeGrafter"/>
</dbReference>
<dbReference type="InterPro" id="IPR002491">
    <property type="entry name" value="ABC_transptr_periplasmic_BD"/>
</dbReference>
<dbReference type="PANTHER" id="PTHR30535:SF34">
    <property type="entry name" value="MOLYBDATE-BINDING PROTEIN MOLA"/>
    <property type="match status" value="1"/>
</dbReference>
<reference evidence="4" key="1">
    <citation type="submission" date="2021-06" db="EMBL/GenBank/DDBJ databases">
        <title>Genome sequence of Cutibacterium modestum strain KB17-24694.</title>
        <authorList>
            <person name="Dekio I."/>
            <person name="Asahina A."/>
            <person name="Nishida M."/>
        </authorList>
    </citation>
    <scope>NUCLEOTIDE SEQUENCE</scope>
    <source>
        <strain evidence="4">KB17-24694</strain>
    </source>
</reference>
<feature type="chain" id="PRO_5042096695" evidence="2">
    <location>
        <begin position="27"/>
        <end position="346"/>
    </location>
</feature>
<dbReference type="Pfam" id="PF01497">
    <property type="entry name" value="Peripla_BP_2"/>
    <property type="match status" value="1"/>
</dbReference>
<evidence type="ECO:0000256" key="2">
    <source>
        <dbReference type="SAM" id="SignalP"/>
    </source>
</evidence>
<evidence type="ECO:0000256" key="1">
    <source>
        <dbReference type="ARBA" id="ARBA00008814"/>
    </source>
</evidence>
<evidence type="ECO:0000313" key="4">
    <source>
        <dbReference type="EMBL" id="BCY24116.1"/>
    </source>
</evidence>